<gene>
    <name evidence="3" type="ORF">SAMN02982917_0782</name>
</gene>
<evidence type="ECO:0000256" key="1">
    <source>
        <dbReference type="SAM" id="MobiDB-lite"/>
    </source>
</evidence>
<evidence type="ECO:0000313" key="3">
    <source>
        <dbReference type="EMBL" id="SMF19123.1"/>
    </source>
</evidence>
<proteinExistence type="predicted"/>
<evidence type="ECO:0000313" key="4">
    <source>
        <dbReference type="Proteomes" id="UP000192936"/>
    </source>
</evidence>
<name>A0A1X7DPF3_9PROT</name>
<dbReference type="Pfam" id="PF04230">
    <property type="entry name" value="PS_pyruv_trans"/>
    <property type="match status" value="1"/>
</dbReference>
<feature type="domain" description="Polysaccharide pyruvyl transferase" evidence="2">
    <location>
        <begin position="85"/>
        <end position="339"/>
    </location>
</feature>
<feature type="compositionally biased region" description="Polar residues" evidence="1">
    <location>
        <begin position="16"/>
        <end position="25"/>
    </location>
</feature>
<dbReference type="GO" id="GO:0016740">
    <property type="term" value="F:transferase activity"/>
    <property type="evidence" value="ECO:0007669"/>
    <property type="project" value="UniProtKB-KW"/>
</dbReference>
<keyword evidence="3" id="KW-0808">Transferase</keyword>
<evidence type="ECO:0000259" key="2">
    <source>
        <dbReference type="Pfam" id="PF04230"/>
    </source>
</evidence>
<dbReference type="EMBL" id="FXAK01000001">
    <property type="protein sequence ID" value="SMF19123.1"/>
    <property type="molecule type" value="Genomic_DNA"/>
</dbReference>
<dbReference type="STRING" id="286727.SAMN02982917_0782"/>
<accession>A0A1X7DPF3</accession>
<reference evidence="3 4" key="1">
    <citation type="submission" date="2017-04" db="EMBL/GenBank/DDBJ databases">
        <authorList>
            <person name="Afonso C.L."/>
            <person name="Miller P.J."/>
            <person name="Scott M.A."/>
            <person name="Spackman E."/>
            <person name="Goraichik I."/>
            <person name="Dimitrov K.M."/>
            <person name="Suarez D.L."/>
            <person name="Swayne D.E."/>
        </authorList>
    </citation>
    <scope>NUCLEOTIDE SEQUENCE [LARGE SCALE GENOMIC DNA]</scope>
    <source>
        <strain evidence="3 4">A2P</strain>
    </source>
</reference>
<dbReference type="InterPro" id="IPR007345">
    <property type="entry name" value="Polysacch_pyruvyl_Trfase"/>
</dbReference>
<dbReference type="OrthoDB" id="9767435at2"/>
<dbReference type="RefSeq" id="WP_085082458.1">
    <property type="nucleotide sequence ID" value="NZ_FXAK01000001.1"/>
</dbReference>
<protein>
    <submittedName>
        <fullName evidence="3">Polysaccharide pyruvyl transferase</fullName>
    </submittedName>
</protein>
<dbReference type="AlphaFoldDB" id="A0A1X7DPF3"/>
<feature type="region of interest" description="Disordered" evidence="1">
    <location>
        <begin position="1"/>
        <end position="32"/>
    </location>
</feature>
<organism evidence="3 4">
    <name type="scientific">Azospirillum oryzae</name>
    <dbReference type="NCBI Taxonomy" id="286727"/>
    <lineage>
        <taxon>Bacteria</taxon>
        <taxon>Pseudomonadati</taxon>
        <taxon>Pseudomonadota</taxon>
        <taxon>Alphaproteobacteria</taxon>
        <taxon>Rhodospirillales</taxon>
        <taxon>Azospirillaceae</taxon>
        <taxon>Azospirillum</taxon>
    </lineage>
</organism>
<dbReference type="Proteomes" id="UP000192936">
    <property type="component" value="Unassembled WGS sequence"/>
</dbReference>
<sequence length="421" mass="46163">MLEDIVIDTPVDRPHSSGQTASQSAGHAGGRASSQPLRVAVLWKTPNLGLYSNAAFDDLYNGIGHNNGNLAFVHSICSHIANPVKHFSWGSSAETLRNNADIIVIPCANQLGRHTDYGQMAENLEKSGLPVVAIGLGAQANSYDHDIELSPGTLRWAQVIAASNPSSATSANIYTRGAYTTAQLDKLGITGSLPGGCPSHFLNQAPGLGRKIHANWSALDLPRSITVAGGHQAWVKTREIEHQLIALMMDPIAPGQYIVQSMGEMIRASRGLFDSIDPHALKEIHRHTVPHYSFEEFKVWCRNYMRSYYDVPAWMDTLRQQDLTIGCRYHGVALAIQAERMGLTVTIDSRTRELCENTGVPYADAADLTMPLTRSRLKSLINFDPDAYDRHRAESAARYLDFLIANRLQPAPFLKSIANGK</sequence>